<dbReference type="Gene3D" id="3.20.20.80">
    <property type="entry name" value="Glycosidases"/>
    <property type="match status" value="1"/>
</dbReference>
<dbReference type="CDD" id="cd11577">
    <property type="entry name" value="GH71"/>
    <property type="match status" value="1"/>
</dbReference>
<dbReference type="AlphaFoldDB" id="A0A2A5JIH8"/>
<accession>A0A2A5JIH8</accession>
<dbReference type="Pfam" id="PF03659">
    <property type="entry name" value="Glyco_hydro_71"/>
    <property type="match status" value="1"/>
</dbReference>
<reference evidence="1 2" key="1">
    <citation type="submission" date="2017-07" db="EMBL/GenBank/DDBJ databases">
        <title>Draft sequence of Rhodococcus enclensis 23b-28.</title>
        <authorList>
            <person name="Besaury L."/>
            <person name="Sancelme M."/>
            <person name="Amato P."/>
            <person name="Lallement A."/>
            <person name="Delort A.-M."/>
        </authorList>
    </citation>
    <scope>NUCLEOTIDE SEQUENCE [LARGE SCALE GENOMIC DNA]</scope>
    <source>
        <strain evidence="1 2">23b-28</strain>
    </source>
</reference>
<organism evidence="1 2">
    <name type="scientific">Rhodococcus qingshengii</name>
    <dbReference type="NCBI Taxonomy" id="334542"/>
    <lineage>
        <taxon>Bacteria</taxon>
        <taxon>Bacillati</taxon>
        <taxon>Actinomycetota</taxon>
        <taxon>Actinomycetes</taxon>
        <taxon>Mycobacteriales</taxon>
        <taxon>Nocardiaceae</taxon>
        <taxon>Rhodococcus</taxon>
        <taxon>Rhodococcus erythropolis group</taxon>
    </lineage>
</organism>
<protein>
    <recommendedName>
        <fullName evidence="3">Glycosyl hydrolase family 71</fullName>
    </recommendedName>
</protein>
<dbReference type="EMBL" id="NOVD01000002">
    <property type="protein sequence ID" value="PCK28761.1"/>
    <property type="molecule type" value="Genomic_DNA"/>
</dbReference>
<dbReference type="InterPro" id="IPR005197">
    <property type="entry name" value="Glyco_hydro_71"/>
</dbReference>
<dbReference type="GO" id="GO:0051118">
    <property type="term" value="F:glucan endo-1,3-alpha-glucosidase activity"/>
    <property type="evidence" value="ECO:0007669"/>
    <property type="project" value="InterPro"/>
</dbReference>
<proteinExistence type="predicted"/>
<evidence type="ECO:0000313" key="2">
    <source>
        <dbReference type="Proteomes" id="UP000230886"/>
    </source>
</evidence>
<evidence type="ECO:0008006" key="3">
    <source>
        <dbReference type="Google" id="ProtNLM"/>
    </source>
</evidence>
<evidence type="ECO:0000313" key="1">
    <source>
        <dbReference type="EMBL" id="PCK28761.1"/>
    </source>
</evidence>
<sequence>MSIRTRYIRTPWIRKTAKYSFETICFTLAVIVAAALIAAYNTQPRSASTYTPASFSANPESAALPFDIPPKSALNGKLVFAHYFPPYPVSIDNANPSGDYYATQYLTVNGENNKHVRYGGFLRDRPTPRQPIADTQWRQRDLENEVRSAIAAGIDGFSVDIIAKATDTSWWGSTVPTALIKAAAAVDPNFKIMLMPDMNGAFKNMTAAQMAAEMKPYSTMASSFKLNDGRLVISPFLAENKTAGWWSEFITIMKNSYGINVAFVPVFLDAAANRNSFASISYGMSNWGNRNPAGNPLSGSNPNSPMGLAAAAHSLGKIWMQPVAFQDVRPSQSIYDEAQNSQNLQNMWQIAIASNSEWVQLVTWNDYSEGTSFAPSAGHGRALLDMSSYGLYSFRTGASPAIVRDTAYLVYRNQSVSAVPVNRSAAPMTLRQWSSPARDTVEVLTFLTAPAVVKVTVGTTITTCNAPAGMSSCIAPLKVGSIKASVVRGTTEVSRVSSHAAVTATPYNQNLEYLVDSSRR</sequence>
<dbReference type="Proteomes" id="UP000230886">
    <property type="component" value="Unassembled WGS sequence"/>
</dbReference>
<dbReference type="RefSeq" id="WP_099697066.1">
    <property type="nucleotide sequence ID" value="NZ_NOVD01000002.1"/>
</dbReference>
<name>A0A2A5JIH8_RHOSG</name>
<gene>
    <name evidence="1" type="ORF">CHR55_05500</name>
</gene>
<comment type="caution">
    <text evidence="1">The sequence shown here is derived from an EMBL/GenBank/DDBJ whole genome shotgun (WGS) entry which is preliminary data.</text>
</comment>